<keyword evidence="1" id="KW-0378">Hydrolase</keyword>
<dbReference type="Pfam" id="PF10633">
    <property type="entry name" value="NPCBM_assoc"/>
    <property type="match status" value="1"/>
</dbReference>
<dbReference type="GO" id="GO:0005975">
    <property type="term" value="P:carbohydrate metabolic process"/>
    <property type="evidence" value="ECO:0007669"/>
    <property type="project" value="UniProtKB-ARBA"/>
</dbReference>
<dbReference type="RefSeq" id="WP_018383093.1">
    <property type="nucleotide sequence ID" value="NZ_LLZU01000011.1"/>
</dbReference>
<dbReference type="Pfam" id="PF12972">
    <property type="entry name" value="NAGLU_C"/>
    <property type="match status" value="1"/>
</dbReference>
<dbReference type="PANTHER" id="PTHR12872">
    <property type="entry name" value="ALPHA-N-ACETYLGLUCOSAMINIDASE"/>
    <property type="match status" value="1"/>
</dbReference>
<feature type="domain" description="Alpha-N-acetylglucosaminidase N-terminal" evidence="5">
    <location>
        <begin position="69"/>
        <end position="147"/>
    </location>
</feature>
<dbReference type="PANTHER" id="PTHR12872:SF1">
    <property type="entry name" value="ALPHA-N-ACETYLGLUCOSAMINIDASE"/>
    <property type="match status" value="1"/>
</dbReference>
<dbReference type="InterPro" id="IPR018905">
    <property type="entry name" value="A-galactase_NEW3"/>
</dbReference>
<evidence type="ECO:0000313" key="8">
    <source>
        <dbReference type="Proteomes" id="UP000050867"/>
    </source>
</evidence>
<dbReference type="InterPro" id="IPR006311">
    <property type="entry name" value="TAT_signal"/>
</dbReference>
<evidence type="ECO:0000256" key="1">
    <source>
        <dbReference type="ARBA" id="ARBA00022801"/>
    </source>
</evidence>
<proteinExistence type="predicted"/>
<dbReference type="eggNOG" id="COG3669">
    <property type="taxonomic scope" value="Bacteria"/>
</dbReference>
<dbReference type="OrthoDB" id="179563at2"/>
<dbReference type="InterPro" id="IPR024240">
    <property type="entry name" value="NAGLU_N"/>
</dbReference>
<evidence type="ECO:0000259" key="6">
    <source>
        <dbReference type="Pfam" id="PF12972"/>
    </source>
</evidence>
<dbReference type="InterPro" id="IPR007781">
    <property type="entry name" value="NAGLU"/>
</dbReference>
<accession>A0A0T6LTT7</accession>
<dbReference type="Pfam" id="PF05089">
    <property type="entry name" value="NAGLU"/>
    <property type="match status" value="1"/>
</dbReference>
<dbReference type="Gene3D" id="3.30.379.10">
    <property type="entry name" value="Chitobiase/beta-hexosaminidase domain 2-like"/>
    <property type="match status" value="1"/>
</dbReference>
<dbReference type="EMBL" id="LLZU01000011">
    <property type="protein sequence ID" value="KRV49550.1"/>
    <property type="molecule type" value="Genomic_DNA"/>
</dbReference>
<feature type="domain" description="Alpha-galactosidase NEW3" evidence="4">
    <location>
        <begin position="776"/>
        <end position="837"/>
    </location>
</feature>
<dbReference type="AlphaFoldDB" id="A0A0T6LTT7"/>
<comment type="caution">
    <text evidence="7">The sequence shown here is derived from an EMBL/GenBank/DDBJ whole genome shotgun (WGS) entry which is preliminary data.</text>
</comment>
<evidence type="ECO:0000259" key="3">
    <source>
        <dbReference type="Pfam" id="PF05089"/>
    </source>
</evidence>
<evidence type="ECO:0000259" key="5">
    <source>
        <dbReference type="Pfam" id="PF12971"/>
    </source>
</evidence>
<dbReference type="Proteomes" id="UP000050867">
    <property type="component" value="Unassembled WGS sequence"/>
</dbReference>
<gene>
    <name evidence="7" type="ORF">AQ490_19675</name>
</gene>
<reference evidence="7 8" key="1">
    <citation type="submission" date="2015-10" db="EMBL/GenBank/DDBJ databases">
        <title>Draft genome sequence of pyrrolomycin-producing Streptomyces vitaminophilus.</title>
        <authorList>
            <person name="Graham D.E."/>
            <person name="Mahan K.M."/>
            <person name="Klingeman D.M."/>
            <person name="Hettich R.L."/>
            <person name="Parry R.J."/>
        </authorList>
    </citation>
    <scope>NUCLEOTIDE SEQUENCE [LARGE SCALE GENOMIC DNA]</scope>
    <source>
        <strain evidence="7 8">ATCC 31673</strain>
    </source>
</reference>
<organism evidence="7 8">
    <name type="scientific">Wenjunlia vitaminophila</name>
    <name type="common">Streptomyces vitaminophilus</name>
    <dbReference type="NCBI Taxonomy" id="76728"/>
    <lineage>
        <taxon>Bacteria</taxon>
        <taxon>Bacillati</taxon>
        <taxon>Actinomycetota</taxon>
        <taxon>Actinomycetes</taxon>
        <taxon>Kitasatosporales</taxon>
        <taxon>Streptomycetaceae</taxon>
        <taxon>Wenjunlia</taxon>
    </lineage>
</organism>
<dbReference type="InterPro" id="IPR029018">
    <property type="entry name" value="Hex-like_dom2"/>
</dbReference>
<dbReference type="eggNOG" id="COG1470">
    <property type="taxonomic scope" value="Bacteria"/>
</dbReference>
<name>A0A0T6LTT7_WENVI</name>
<evidence type="ECO:0000313" key="7">
    <source>
        <dbReference type="EMBL" id="KRV49550.1"/>
    </source>
</evidence>
<dbReference type="InterPro" id="IPR024733">
    <property type="entry name" value="NAGLU_tim-barrel"/>
</dbReference>
<dbReference type="InterPro" id="IPR024732">
    <property type="entry name" value="NAGLU_C"/>
</dbReference>
<keyword evidence="8" id="KW-1185">Reference proteome</keyword>
<evidence type="ECO:0000259" key="4">
    <source>
        <dbReference type="Pfam" id="PF10633"/>
    </source>
</evidence>
<dbReference type="Pfam" id="PF12971">
    <property type="entry name" value="NAGLU_N"/>
    <property type="match status" value="1"/>
</dbReference>
<feature type="domain" description="Alpha-N-acetylglucosaminidase tim-barrel" evidence="3">
    <location>
        <begin position="161"/>
        <end position="481"/>
    </location>
</feature>
<feature type="domain" description="Alpha-N-acetylglucosaminidase C-terminal" evidence="6">
    <location>
        <begin position="490"/>
        <end position="754"/>
    </location>
</feature>
<sequence>MTRTPNQDPEPSGSGARRRSPGDQQGFSRRQALTAAAALGGALLLSPVGGAGTARAAEQGGHGFDTGPAADALRRLLPGHHRQFTLRAVSGRDGERFRVTGGTGRITVEGTSPAVLLTGVNTYLTRVARADISWNGEQLDLPRQLPAVGTEITGRANVPHRFAFNDTNEGYTGPYRDWPAWERELDVLALHGINEVLVYIGSDAVYYDTFREFGYSDAELRAWIPGPAHQPWWLLQNMSGFAGPVSRQLLDRRAALARKIINRVRELGMTPVLPGYYGTVPDDFPARNPGAAVVPQGGWGGFKRPDWLDPRTPAFAAVAASFYRHQQERYGSSTMYKMDLLHEGGRPGDVPVGDAARAVESALRTAHPGAVWAILGWQSNPSRQILDAVDTSAMLVVDGLSDRYTSVTDRESDWQGTPYAYGSIWNFGGHTALGANAPDWVEWYPRWRDKDGSALSGIAVMPEGADNNPAAMALLTDLAWTPGTIDLDEWFAQYATSRYGAPDAKALAAWKVIRDTAYNMTRSDSWSEAPDGLFCARPSLTTNKAAAWGPAGERYDTTAFDRALPALLDVAPELRDSSAYRYDLLDVTRQVLSNRSRWLLPQIKSAYELGDRARFTELTGVWLGWMELMDRVLATNDQHLLGRWLAEARSWGATAAEQDLLEYDARSLLTTWGDRQSSEEGLHEYANREWCGLVGGLYRDRWRKYFDELSAALAEGRAPAAIDWFAVDDRWAHQHDTYRTTPTGDIHRLARRVMATLAADPHQTSLTASTDTAAVSDGRPVTVTVTFTNRNGFSPATGLVLSVEAPEGLAVEPVGPSGADSVASGETFTATFRVTLTGGVPDVVLRLPVKASYRTGTSTGVAVASVRVMAGMPVGEPYLTASFNGAVFGQSGSVLAIEGAGADLWGGTNEFGTVYRAGAFTDGSTATVRVASQDNTGGWARAGLIVRNELAVNGSTGYVNLAVTPGNGCVLSWDAGGDGRFDTIAMKGSFAAPVYLRLTRSGGTYTGECSSDGTTWTTVGTATPGGAATAQDVGAFMTAANGWTGTRGIATFDGFTVG</sequence>
<dbReference type="Gene3D" id="2.60.120.200">
    <property type="match status" value="1"/>
</dbReference>
<dbReference type="STRING" id="76728.AQ490_19675"/>
<feature type="region of interest" description="Disordered" evidence="2">
    <location>
        <begin position="1"/>
        <end position="28"/>
    </location>
</feature>
<dbReference type="Gene3D" id="1.20.120.670">
    <property type="entry name" value="N-acetyl-b-d-glucoasminidase"/>
    <property type="match status" value="1"/>
</dbReference>
<evidence type="ECO:0000256" key="2">
    <source>
        <dbReference type="SAM" id="MobiDB-lite"/>
    </source>
</evidence>
<protein>
    <submittedName>
        <fullName evidence="7">Alpha-N-acetylglucosaminidase</fullName>
    </submittedName>
</protein>
<dbReference type="Gene3D" id="3.20.20.80">
    <property type="entry name" value="Glycosidases"/>
    <property type="match status" value="1"/>
</dbReference>
<dbReference type="GO" id="GO:0016787">
    <property type="term" value="F:hydrolase activity"/>
    <property type="evidence" value="ECO:0007669"/>
    <property type="project" value="UniProtKB-KW"/>
</dbReference>
<dbReference type="PROSITE" id="PS51318">
    <property type="entry name" value="TAT"/>
    <property type="match status" value="1"/>
</dbReference>